<dbReference type="RefSeq" id="WP_176571268.1">
    <property type="nucleotide sequence ID" value="NZ_CP056030.1"/>
</dbReference>
<evidence type="ECO:0000313" key="2">
    <source>
        <dbReference type="EMBL" id="QKZ05434.1"/>
    </source>
</evidence>
<keyword evidence="3" id="KW-1185">Reference proteome</keyword>
<dbReference type="EMBL" id="CP056030">
    <property type="protein sequence ID" value="QKZ05434.1"/>
    <property type="molecule type" value="Genomic_DNA"/>
</dbReference>
<accession>A0A7D5D7I5</accession>
<reference evidence="2 3" key="1">
    <citation type="submission" date="2020-06" db="EMBL/GenBank/DDBJ databases">
        <title>Pseudomonas eucalypticola sp. nov., an endophyte of Eucalyptus dunnii leaves with biocontrol ability of eucalyptus leaf blight.</title>
        <authorList>
            <person name="Liu Y."/>
            <person name="Song Z."/>
            <person name="Zeng H."/>
            <person name="Lu M."/>
            <person name="Wang X."/>
            <person name="Lian X."/>
            <person name="Zhang Q."/>
        </authorList>
    </citation>
    <scope>NUCLEOTIDE SEQUENCE [LARGE SCALE GENOMIC DNA]</scope>
    <source>
        <strain evidence="2 3">NP-1</strain>
    </source>
</reference>
<dbReference type="KEGG" id="pez:HWQ56_17175"/>
<feature type="compositionally biased region" description="Acidic residues" evidence="1">
    <location>
        <begin position="84"/>
        <end position="95"/>
    </location>
</feature>
<dbReference type="Proteomes" id="UP000509568">
    <property type="component" value="Chromosome"/>
</dbReference>
<organism evidence="2 3">
    <name type="scientific">Pseudomonas eucalypticola</name>
    <dbReference type="NCBI Taxonomy" id="2599595"/>
    <lineage>
        <taxon>Bacteria</taxon>
        <taxon>Pseudomonadati</taxon>
        <taxon>Pseudomonadota</taxon>
        <taxon>Gammaproteobacteria</taxon>
        <taxon>Pseudomonadales</taxon>
        <taxon>Pseudomonadaceae</taxon>
        <taxon>Pseudomonas</taxon>
    </lineage>
</organism>
<protein>
    <submittedName>
        <fullName evidence="2">Uncharacterized protein</fullName>
    </submittedName>
</protein>
<evidence type="ECO:0000313" key="3">
    <source>
        <dbReference type="Proteomes" id="UP000509568"/>
    </source>
</evidence>
<proteinExistence type="predicted"/>
<feature type="compositionally biased region" description="Basic and acidic residues" evidence="1">
    <location>
        <begin position="23"/>
        <end position="34"/>
    </location>
</feature>
<feature type="compositionally biased region" description="Acidic residues" evidence="1">
    <location>
        <begin position="49"/>
        <end position="68"/>
    </location>
</feature>
<evidence type="ECO:0000256" key="1">
    <source>
        <dbReference type="SAM" id="MobiDB-lite"/>
    </source>
</evidence>
<sequence>MDINENAPGNISQHGIGATTDNETAHGPKGDGREATLPQRPHFAAGEPGSDEGAYDSTEEEDDGEDTIGNEGGEFPGQPANPPVDEDEEPSPGNH</sequence>
<name>A0A7D5D7I5_9PSED</name>
<dbReference type="AlphaFoldDB" id="A0A7D5D7I5"/>
<feature type="region of interest" description="Disordered" evidence="1">
    <location>
        <begin position="1"/>
        <end position="95"/>
    </location>
</feature>
<gene>
    <name evidence="2" type="ORF">HWQ56_17175</name>
</gene>